<reference evidence="2" key="1">
    <citation type="submission" date="2022-06" db="EMBL/GenBank/DDBJ databases">
        <title>Complete Genome of Aeromonas sp. Strain SOD01 Isolated from an Urban Freshwater Stream.</title>
        <authorList>
            <person name="Williams L.E."/>
            <person name="Brysgel T."/>
            <person name="Capestro E.M."/>
            <person name="Foltz G.V."/>
            <person name="Gardner A.E."/>
            <person name="Ingrassia J."/>
            <person name="Peterson E."/>
            <person name="Arruda J."/>
            <person name="Flaherty I."/>
            <person name="Hunt M."/>
            <person name="Pappas G."/>
            <person name="Ramsaran S."/>
            <person name="Rocha M."/>
        </authorList>
    </citation>
    <scope>NUCLEOTIDE SEQUENCE</scope>
    <source>
        <strain evidence="2">SOD01</strain>
    </source>
</reference>
<dbReference type="InterPro" id="IPR032710">
    <property type="entry name" value="NTF2-like_dom_sf"/>
</dbReference>
<dbReference type="InterPro" id="IPR004027">
    <property type="entry name" value="SEC_C_motif"/>
</dbReference>
<dbReference type="RefSeq" id="WP_252996205.1">
    <property type="nucleotide sequence ID" value="NZ_CP099717.1"/>
</dbReference>
<dbReference type="Pfam" id="PF02810">
    <property type="entry name" value="SEC-C"/>
    <property type="match status" value="1"/>
</dbReference>
<dbReference type="PANTHER" id="PTHR33747:SF1">
    <property type="entry name" value="ADENYLATE CYCLASE-ASSOCIATED CAP C-TERMINAL DOMAIN-CONTAINING PROTEIN"/>
    <property type="match status" value="1"/>
</dbReference>
<accession>A0AAE9MK84</accession>
<protein>
    <submittedName>
        <fullName evidence="2">YchJ family protein</fullName>
    </submittedName>
</protein>
<organism evidence="2 3">
    <name type="scientific">Aeromonas encheleia</name>
    <dbReference type="NCBI Taxonomy" id="73010"/>
    <lineage>
        <taxon>Bacteria</taxon>
        <taxon>Pseudomonadati</taxon>
        <taxon>Pseudomonadota</taxon>
        <taxon>Gammaproteobacteria</taxon>
        <taxon>Aeromonadales</taxon>
        <taxon>Aeromonadaceae</taxon>
        <taxon>Aeromonas</taxon>
    </lineage>
</organism>
<dbReference type="SUPFAM" id="SSF103642">
    <property type="entry name" value="Sec-C motif"/>
    <property type="match status" value="1"/>
</dbReference>
<keyword evidence="3" id="KW-1185">Reference proteome</keyword>
<evidence type="ECO:0000259" key="1">
    <source>
        <dbReference type="Pfam" id="PF17775"/>
    </source>
</evidence>
<dbReference type="Gene3D" id="3.10.450.50">
    <property type="match status" value="1"/>
</dbReference>
<dbReference type="Proteomes" id="UP001056890">
    <property type="component" value="Chromosome"/>
</dbReference>
<dbReference type="AlphaFoldDB" id="A0AAE9MK84"/>
<name>A0AAE9MK84_9GAMM</name>
<sequence length="151" mass="16593">MSTCPCGSSLSLALCCGPLHDGQPAASAEQLMRSRYSAFVLGLGDYLVHSWHPDHLGGLTADQLSHTDTRWDGLEILAAQGGPSDDTGMVEFKAWFKEEDERHCLHERSRFVRHQGRWVYADGEQDPAPLKIGRNDPCPCGSGKKHKKCCG</sequence>
<proteinExistence type="predicted"/>
<dbReference type="Pfam" id="PF17775">
    <property type="entry name" value="YchJ_M-like"/>
    <property type="match status" value="1"/>
</dbReference>
<gene>
    <name evidence="2" type="ORF">NHF51_08830</name>
</gene>
<evidence type="ECO:0000313" key="2">
    <source>
        <dbReference type="EMBL" id="USV59222.1"/>
    </source>
</evidence>
<evidence type="ECO:0000313" key="3">
    <source>
        <dbReference type="Proteomes" id="UP001056890"/>
    </source>
</evidence>
<dbReference type="InterPro" id="IPR048469">
    <property type="entry name" value="YchJ-like_M"/>
</dbReference>
<dbReference type="EMBL" id="CP099717">
    <property type="protein sequence ID" value="USV59222.1"/>
    <property type="molecule type" value="Genomic_DNA"/>
</dbReference>
<dbReference type="SUPFAM" id="SSF54427">
    <property type="entry name" value="NTF2-like"/>
    <property type="match status" value="1"/>
</dbReference>
<dbReference type="PANTHER" id="PTHR33747">
    <property type="entry name" value="UPF0225 PROTEIN SCO1677"/>
    <property type="match status" value="1"/>
</dbReference>
<dbReference type="NCBIfam" id="NF002449">
    <property type="entry name" value="PRK01617.1"/>
    <property type="match status" value="1"/>
</dbReference>
<feature type="domain" description="YchJ-like middle NTF2-like" evidence="1">
    <location>
        <begin position="27"/>
        <end position="123"/>
    </location>
</feature>